<dbReference type="PANTHER" id="PTHR33540:SF2">
    <property type="entry name" value="TRNA THREONYLCARBAMOYLADENOSINE BIOSYNTHESIS PROTEIN TSAE"/>
    <property type="match status" value="1"/>
</dbReference>
<dbReference type="PANTHER" id="PTHR33540">
    <property type="entry name" value="TRNA THREONYLCARBAMOYLADENOSINE BIOSYNTHESIS PROTEIN TSAE"/>
    <property type="match status" value="1"/>
</dbReference>
<evidence type="ECO:0000256" key="9">
    <source>
        <dbReference type="ARBA" id="ARBA00022842"/>
    </source>
</evidence>
<dbReference type="Proteomes" id="UP000177346">
    <property type="component" value="Unassembled WGS sequence"/>
</dbReference>
<gene>
    <name evidence="11" type="ORF">A3B19_00495</name>
</gene>
<proteinExistence type="inferred from homology"/>
<comment type="caution">
    <text evidence="11">The sequence shown here is derived from an EMBL/GenBank/DDBJ whole genome shotgun (WGS) entry which is preliminary data.</text>
</comment>
<keyword evidence="8" id="KW-0067">ATP-binding</keyword>
<dbReference type="GO" id="GO:0002949">
    <property type="term" value="P:tRNA threonylcarbamoyladenosine modification"/>
    <property type="evidence" value="ECO:0007669"/>
    <property type="project" value="InterPro"/>
</dbReference>
<comment type="similarity">
    <text evidence="2">Belongs to the TsaE family.</text>
</comment>
<dbReference type="GO" id="GO:0016740">
    <property type="term" value="F:transferase activity"/>
    <property type="evidence" value="ECO:0007669"/>
    <property type="project" value="UniProtKB-KW"/>
</dbReference>
<keyword evidence="5" id="KW-0819">tRNA processing</keyword>
<reference evidence="11 12" key="1">
    <citation type="journal article" date="2016" name="Nat. Commun.">
        <title>Thousands of microbial genomes shed light on interconnected biogeochemical processes in an aquifer system.</title>
        <authorList>
            <person name="Anantharaman K."/>
            <person name="Brown C.T."/>
            <person name="Hug L.A."/>
            <person name="Sharon I."/>
            <person name="Castelle C.J."/>
            <person name="Probst A.J."/>
            <person name="Thomas B.C."/>
            <person name="Singh A."/>
            <person name="Wilkins M.J."/>
            <person name="Karaoz U."/>
            <person name="Brodie E.L."/>
            <person name="Williams K.H."/>
            <person name="Hubbard S.S."/>
            <person name="Banfield J.F."/>
        </authorList>
    </citation>
    <scope>NUCLEOTIDE SEQUENCE [LARGE SCALE GENOMIC DNA]</scope>
</reference>
<evidence type="ECO:0000256" key="2">
    <source>
        <dbReference type="ARBA" id="ARBA00007599"/>
    </source>
</evidence>
<dbReference type="GO" id="GO:0005737">
    <property type="term" value="C:cytoplasm"/>
    <property type="evidence" value="ECO:0007669"/>
    <property type="project" value="UniProtKB-SubCell"/>
</dbReference>
<evidence type="ECO:0000256" key="4">
    <source>
        <dbReference type="ARBA" id="ARBA00022490"/>
    </source>
</evidence>
<dbReference type="AlphaFoldDB" id="A0A1F5XFD5"/>
<accession>A0A1F5XFD5</accession>
<dbReference type="Pfam" id="PF02367">
    <property type="entry name" value="TsaE"/>
    <property type="match status" value="1"/>
</dbReference>
<evidence type="ECO:0000256" key="7">
    <source>
        <dbReference type="ARBA" id="ARBA00022741"/>
    </source>
</evidence>
<dbReference type="SUPFAM" id="SSF52540">
    <property type="entry name" value="P-loop containing nucleoside triphosphate hydrolases"/>
    <property type="match status" value="1"/>
</dbReference>
<dbReference type="InterPro" id="IPR003442">
    <property type="entry name" value="T6A_TsaE"/>
</dbReference>
<keyword evidence="6" id="KW-0479">Metal-binding</keyword>
<evidence type="ECO:0000256" key="6">
    <source>
        <dbReference type="ARBA" id="ARBA00022723"/>
    </source>
</evidence>
<keyword evidence="7" id="KW-0547">Nucleotide-binding</keyword>
<name>A0A1F5XFD5_9BACT</name>
<keyword evidence="11" id="KW-0808">Transferase</keyword>
<sequence length="152" mass="17020">MRTHFTIKTHSGHETMHLGLFLGREIRNYRAGAGFSLTILLSGGLGAGKTVFAKGVGKGLGVKPTIHSPTFLLMKRYPLARSCFKNLWHIDCYRIHNARELVALGLKDILRDSTNVVVIEWPERVRKLIPRGALTVSFAHTIGDTRIIRFQS</sequence>
<evidence type="ECO:0000256" key="1">
    <source>
        <dbReference type="ARBA" id="ARBA00004496"/>
    </source>
</evidence>
<evidence type="ECO:0000256" key="3">
    <source>
        <dbReference type="ARBA" id="ARBA00019010"/>
    </source>
</evidence>
<dbReference type="Gene3D" id="3.40.50.300">
    <property type="entry name" value="P-loop containing nucleotide triphosphate hydrolases"/>
    <property type="match status" value="1"/>
</dbReference>
<evidence type="ECO:0000313" key="11">
    <source>
        <dbReference type="EMBL" id="OGF86560.1"/>
    </source>
</evidence>
<dbReference type="NCBIfam" id="TIGR00150">
    <property type="entry name" value="T6A_YjeE"/>
    <property type="match status" value="1"/>
</dbReference>
<evidence type="ECO:0000256" key="8">
    <source>
        <dbReference type="ARBA" id="ARBA00022840"/>
    </source>
</evidence>
<keyword evidence="4" id="KW-0963">Cytoplasm</keyword>
<dbReference type="InterPro" id="IPR027417">
    <property type="entry name" value="P-loop_NTPase"/>
</dbReference>
<dbReference type="GO" id="GO:0046872">
    <property type="term" value="F:metal ion binding"/>
    <property type="evidence" value="ECO:0007669"/>
    <property type="project" value="UniProtKB-KW"/>
</dbReference>
<organism evidence="11 12">
    <name type="scientific">Candidatus Giovannonibacteria bacterium RIFCSPLOWO2_01_FULL_46_32</name>
    <dbReference type="NCBI Taxonomy" id="1798353"/>
    <lineage>
        <taxon>Bacteria</taxon>
        <taxon>Candidatus Giovannoniibacteriota</taxon>
    </lineage>
</organism>
<dbReference type="GO" id="GO:0005524">
    <property type="term" value="F:ATP binding"/>
    <property type="evidence" value="ECO:0007669"/>
    <property type="project" value="UniProtKB-KW"/>
</dbReference>
<evidence type="ECO:0000313" key="12">
    <source>
        <dbReference type="Proteomes" id="UP000177346"/>
    </source>
</evidence>
<evidence type="ECO:0000256" key="10">
    <source>
        <dbReference type="ARBA" id="ARBA00032441"/>
    </source>
</evidence>
<keyword evidence="9" id="KW-0460">Magnesium</keyword>
<protein>
    <recommendedName>
        <fullName evidence="3">tRNA threonylcarbamoyladenosine biosynthesis protein TsaE</fullName>
    </recommendedName>
    <alternativeName>
        <fullName evidence="10">t(6)A37 threonylcarbamoyladenosine biosynthesis protein TsaE</fullName>
    </alternativeName>
</protein>
<comment type="subcellular location">
    <subcellularLocation>
        <location evidence="1">Cytoplasm</location>
    </subcellularLocation>
</comment>
<evidence type="ECO:0000256" key="5">
    <source>
        <dbReference type="ARBA" id="ARBA00022694"/>
    </source>
</evidence>
<dbReference type="EMBL" id="MFIF01000017">
    <property type="protein sequence ID" value="OGF86560.1"/>
    <property type="molecule type" value="Genomic_DNA"/>
</dbReference>